<dbReference type="Proteomes" id="UP001190700">
    <property type="component" value="Unassembled WGS sequence"/>
</dbReference>
<feature type="transmembrane region" description="Helical" evidence="1">
    <location>
        <begin position="210"/>
        <end position="230"/>
    </location>
</feature>
<keyword evidence="1" id="KW-0812">Transmembrane</keyword>
<feature type="transmembrane region" description="Helical" evidence="1">
    <location>
        <begin position="414"/>
        <end position="434"/>
    </location>
</feature>
<gene>
    <name evidence="2" type="ORF">CYMTET_20672</name>
</gene>
<dbReference type="GO" id="GO:0038023">
    <property type="term" value="F:signaling receptor activity"/>
    <property type="evidence" value="ECO:0007669"/>
    <property type="project" value="InterPro"/>
</dbReference>
<feature type="transmembrane region" description="Helical" evidence="1">
    <location>
        <begin position="342"/>
        <end position="364"/>
    </location>
</feature>
<dbReference type="EMBL" id="LGRX02010111">
    <property type="protein sequence ID" value="KAK3270958.1"/>
    <property type="molecule type" value="Genomic_DNA"/>
</dbReference>
<proteinExistence type="predicted"/>
<feature type="transmembrane region" description="Helical" evidence="1">
    <location>
        <begin position="440"/>
        <end position="462"/>
    </location>
</feature>
<reference evidence="2 3" key="1">
    <citation type="journal article" date="2015" name="Genome Biol. Evol.">
        <title>Comparative Genomics of a Bacterivorous Green Alga Reveals Evolutionary Causalities and Consequences of Phago-Mixotrophic Mode of Nutrition.</title>
        <authorList>
            <person name="Burns J.A."/>
            <person name="Paasch A."/>
            <person name="Narechania A."/>
            <person name="Kim E."/>
        </authorList>
    </citation>
    <scope>NUCLEOTIDE SEQUENCE [LARGE SCALE GENOMIC DNA]</scope>
    <source>
        <strain evidence="2 3">PLY_AMNH</strain>
    </source>
</reference>
<evidence type="ECO:0000313" key="2">
    <source>
        <dbReference type="EMBL" id="KAK3270958.1"/>
    </source>
</evidence>
<dbReference type="InterPro" id="IPR026612">
    <property type="entry name" value="STRA6-like"/>
</dbReference>
<keyword evidence="1" id="KW-1133">Transmembrane helix</keyword>
<protein>
    <submittedName>
        <fullName evidence="2">Uncharacterized protein</fullName>
    </submittedName>
</protein>
<dbReference type="AlphaFoldDB" id="A0AAE0G3R0"/>
<keyword evidence="3" id="KW-1185">Reference proteome</keyword>
<feature type="transmembrane region" description="Helical" evidence="1">
    <location>
        <begin position="284"/>
        <end position="305"/>
    </location>
</feature>
<name>A0AAE0G3R0_9CHLO</name>
<keyword evidence="1" id="KW-0472">Membrane</keyword>
<dbReference type="Pfam" id="PF14752">
    <property type="entry name" value="RBP_receptor"/>
    <property type="match status" value="1"/>
</dbReference>
<evidence type="ECO:0000313" key="3">
    <source>
        <dbReference type="Proteomes" id="UP001190700"/>
    </source>
</evidence>
<comment type="caution">
    <text evidence="2">The sequence shown here is derived from an EMBL/GenBank/DDBJ whole genome shotgun (WGS) entry which is preliminary data.</text>
</comment>
<sequence>MEEDSLVGKTAQESKRWWDSLTGAVKKFVAEVDIEQDNVRSRELAACSYASSLTILVLLVYASLYVVDEWLAATGMDRFSRELLDTLIHRVSSDSITDFGSQGADAAIEITCFDGATFKSAVALTEHLKVVHHFTDEELLSKPLAYFTQEEAQKRMHSCHRRYRPRGLQSDEDTSLRTVFRRLLFPADEVEKTMPFESEYFRYPSRISGLVLACYFLVYFLEWMTITSIIESCDYANGRVDHLHICVEFDHNDSCTKYECAGDIDERYYVGSCGFYEDVQTPLAVAGGISAAVAGIYTVVSVLAMRSGFKKLALEIRTGRAPLPPHPHNYRPTQVTEMTGNVLIGVIFGFAGTFFLVFILFFALSFQAVYGVLWKHAGYVIGLVIIPLLLDEYVCEDFIWSHIMSQDHTHPHNLYVFGFVDMVFTVLSFYKAILQTIVRFIVVMAQAATLLMRLDLTVFPLAPLMDRSHTSYVAYLVFTEPANNAVAVAFTHLLLKATNGRAHTLEAISIPESKLPIQSPGMRRRIGRRWQLALFLHANPKLIAYRDRRTEEEVQEAMAAKTDVKEEQAAHSSEELHKPYGTFGGLLEAVMAV</sequence>
<feature type="transmembrane region" description="Helical" evidence="1">
    <location>
        <begin position="49"/>
        <end position="71"/>
    </location>
</feature>
<organism evidence="2 3">
    <name type="scientific">Cymbomonas tetramitiformis</name>
    <dbReference type="NCBI Taxonomy" id="36881"/>
    <lineage>
        <taxon>Eukaryota</taxon>
        <taxon>Viridiplantae</taxon>
        <taxon>Chlorophyta</taxon>
        <taxon>Pyramimonadophyceae</taxon>
        <taxon>Pyramimonadales</taxon>
        <taxon>Pyramimonadaceae</taxon>
        <taxon>Cymbomonas</taxon>
    </lineage>
</organism>
<accession>A0AAE0G3R0</accession>
<evidence type="ECO:0000256" key="1">
    <source>
        <dbReference type="SAM" id="Phobius"/>
    </source>
</evidence>